<dbReference type="Proteomes" id="UP001150238">
    <property type="component" value="Unassembled WGS sequence"/>
</dbReference>
<organism evidence="1 2">
    <name type="scientific">Lentinula lateritia</name>
    <dbReference type="NCBI Taxonomy" id="40482"/>
    <lineage>
        <taxon>Eukaryota</taxon>
        <taxon>Fungi</taxon>
        <taxon>Dikarya</taxon>
        <taxon>Basidiomycota</taxon>
        <taxon>Agaricomycotina</taxon>
        <taxon>Agaricomycetes</taxon>
        <taxon>Agaricomycetidae</taxon>
        <taxon>Agaricales</taxon>
        <taxon>Marasmiineae</taxon>
        <taxon>Omphalotaceae</taxon>
        <taxon>Lentinula</taxon>
    </lineage>
</organism>
<name>A0A9W9DUU6_9AGAR</name>
<reference evidence="1" key="2">
    <citation type="journal article" date="2023" name="Proc. Natl. Acad. Sci. U.S.A.">
        <title>A global phylogenomic analysis of the shiitake genus Lentinula.</title>
        <authorList>
            <person name="Sierra-Patev S."/>
            <person name="Min B."/>
            <person name="Naranjo-Ortiz M."/>
            <person name="Looney B."/>
            <person name="Konkel Z."/>
            <person name="Slot J.C."/>
            <person name="Sakamoto Y."/>
            <person name="Steenwyk J.L."/>
            <person name="Rokas A."/>
            <person name="Carro J."/>
            <person name="Camarero S."/>
            <person name="Ferreira P."/>
            <person name="Molpeceres G."/>
            <person name="Ruiz-Duenas F.J."/>
            <person name="Serrano A."/>
            <person name="Henrissat B."/>
            <person name="Drula E."/>
            <person name="Hughes K.W."/>
            <person name="Mata J.L."/>
            <person name="Ishikawa N.K."/>
            <person name="Vargas-Isla R."/>
            <person name="Ushijima S."/>
            <person name="Smith C.A."/>
            <person name="Donoghue J."/>
            <person name="Ahrendt S."/>
            <person name="Andreopoulos W."/>
            <person name="He G."/>
            <person name="LaButti K."/>
            <person name="Lipzen A."/>
            <person name="Ng V."/>
            <person name="Riley R."/>
            <person name="Sandor L."/>
            <person name="Barry K."/>
            <person name="Martinez A.T."/>
            <person name="Xiao Y."/>
            <person name="Gibbons J.G."/>
            <person name="Terashima K."/>
            <person name="Grigoriev I.V."/>
            <person name="Hibbett D."/>
        </authorList>
    </citation>
    <scope>NUCLEOTIDE SEQUENCE</scope>
    <source>
        <strain evidence="1">Sp2 HRB7682 ss15</strain>
    </source>
</reference>
<sequence length="111" mass="12546">MQVMASASGACTYFGQNGEFSSGPSTCPKGFAQGSGATTSSTEQQISTTTASFYYVHSTTPVYYVRDYLKIRSLHHFYYIEQHFNSRNNLVQRHNNFHDNLHNFVVPVVYC</sequence>
<dbReference type="AlphaFoldDB" id="A0A9W9DUU6"/>
<proteinExistence type="predicted"/>
<accession>A0A9W9DUU6</accession>
<evidence type="ECO:0000313" key="2">
    <source>
        <dbReference type="Proteomes" id="UP001150238"/>
    </source>
</evidence>
<protein>
    <submittedName>
        <fullName evidence="1">Uncharacterized protein</fullName>
    </submittedName>
</protein>
<gene>
    <name evidence="1" type="ORF">C8J55DRAFT_323942</name>
</gene>
<dbReference type="EMBL" id="JANVFS010000009">
    <property type="protein sequence ID" value="KAJ4487199.1"/>
    <property type="molecule type" value="Genomic_DNA"/>
</dbReference>
<evidence type="ECO:0000313" key="1">
    <source>
        <dbReference type="EMBL" id="KAJ4487199.1"/>
    </source>
</evidence>
<comment type="caution">
    <text evidence="1">The sequence shown here is derived from an EMBL/GenBank/DDBJ whole genome shotgun (WGS) entry which is preliminary data.</text>
</comment>
<reference evidence="1" key="1">
    <citation type="submission" date="2022-08" db="EMBL/GenBank/DDBJ databases">
        <authorList>
            <consortium name="DOE Joint Genome Institute"/>
            <person name="Min B."/>
            <person name="Riley R."/>
            <person name="Sierra-Patev S."/>
            <person name="Naranjo-Ortiz M."/>
            <person name="Looney B."/>
            <person name="Konkel Z."/>
            <person name="Slot J.C."/>
            <person name="Sakamoto Y."/>
            <person name="Steenwyk J.L."/>
            <person name="Rokas A."/>
            <person name="Carro J."/>
            <person name="Camarero S."/>
            <person name="Ferreira P."/>
            <person name="Molpeceres G."/>
            <person name="Ruiz-Duenas F.J."/>
            <person name="Serrano A."/>
            <person name="Henrissat B."/>
            <person name="Drula E."/>
            <person name="Hughes K.W."/>
            <person name="Mata J.L."/>
            <person name="Ishikawa N.K."/>
            <person name="Vargas-Isla R."/>
            <person name="Ushijima S."/>
            <person name="Smith C.A."/>
            <person name="Ahrendt S."/>
            <person name="Andreopoulos W."/>
            <person name="He G."/>
            <person name="Labutti K."/>
            <person name="Lipzen A."/>
            <person name="Ng V."/>
            <person name="Sandor L."/>
            <person name="Barry K."/>
            <person name="Martinez A.T."/>
            <person name="Xiao Y."/>
            <person name="Gibbons J.G."/>
            <person name="Terashima K."/>
            <person name="Hibbett D.S."/>
            <person name="Grigoriev I.V."/>
        </authorList>
    </citation>
    <scope>NUCLEOTIDE SEQUENCE</scope>
    <source>
        <strain evidence="1">Sp2 HRB7682 ss15</strain>
    </source>
</reference>